<dbReference type="GO" id="GO:0005737">
    <property type="term" value="C:cytoplasm"/>
    <property type="evidence" value="ECO:0007669"/>
    <property type="project" value="TreeGrafter"/>
</dbReference>
<feature type="domain" description="Ribose-phosphate pyrophosphokinase N-terminal" evidence="12">
    <location>
        <begin position="28"/>
        <end position="144"/>
    </location>
</feature>
<dbReference type="EC" id="2.7.6.1" evidence="3"/>
<keyword evidence="6" id="KW-0545">Nucleotide biosynthesis</keyword>
<comment type="cofactor">
    <cofactor evidence="1">
        <name>Mg(2+)</name>
        <dbReference type="ChEBI" id="CHEBI:18420"/>
    </cofactor>
</comment>
<dbReference type="NCBIfam" id="TIGR01251">
    <property type="entry name" value="ribP_PPkin"/>
    <property type="match status" value="1"/>
</dbReference>
<name>A0A644SSD7_9ZZZZ</name>
<organism evidence="13">
    <name type="scientific">bioreactor metagenome</name>
    <dbReference type="NCBI Taxonomy" id="1076179"/>
    <lineage>
        <taxon>unclassified sequences</taxon>
        <taxon>metagenomes</taxon>
        <taxon>ecological metagenomes</taxon>
    </lineage>
</organism>
<evidence type="ECO:0000313" key="13">
    <source>
        <dbReference type="EMBL" id="MPL57579.1"/>
    </source>
</evidence>
<dbReference type="Gene3D" id="3.40.50.2020">
    <property type="match status" value="2"/>
</dbReference>
<proteinExistence type="inferred from homology"/>
<evidence type="ECO:0000256" key="8">
    <source>
        <dbReference type="ARBA" id="ARBA00022777"/>
    </source>
</evidence>
<evidence type="ECO:0000256" key="5">
    <source>
        <dbReference type="ARBA" id="ARBA00022723"/>
    </source>
</evidence>
<dbReference type="PANTHER" id="PTHR10210">
    <property type="entry name" value="RIBOSE-PHOSPHATE DIPHOSPHOKINASE FAMILY MEMBER"/>
    <property type="match status" value="1"/>
</dbReference>
<keyword evidence="9" id="KW-0067">ATP-binding</keyword>
<evidence type="ECO:0000256" key="10">
    <source>
        <dbReference type="ARBA" id="ARBA00022842"/>
    </source>
</evidence>
<dbReference type="GO" id="GO:0006164">
    <property type="term" value="P:purine nucleotide biosynthetic process"/>
    <property type="evidence" value="ECO:0007669"/>
    <property type="project" value="TreeGrafter"/>
</dbReference>
<accession>A0A644SSD7</accession>
<dbReference type="HAMAP" id="MF_00583_B">
    <property type="entry name" value="RibP_PPkinase_B"/>
    <property type="match status" value="1"/>
</dbReference>
<dbReference type="SUPFAM" id="SSF53271">
    <property type="entry name" value="PRTase-like"/>
    <property type="match status" value="1"/>
</dbReference>
<evidence type="ECO:0000256" key="3">
    <source>
        <dbReference type="ARBA" id="ARBA00013247"/>
    </source>
</evidence>
<dbReference type="NCBIfam" id="NF002320">
    <property type="entry name" value="PRK01259.1"/>
    <property type="match status" value="1"/>
</dbReference>
<keyword evidence="4 13" id="KW-0808">Transferase</keyword>
<keyword evidence="8 13" id="KW-0418">Kinase</keyword>
<dbReference type="GO" id="GO:0002189">
    <property type="term" value="C:ribose phosphate diphosphokinase complex"/>
    <property type="evidence" value="ECO:0007669"/>
    <property type="project" value="TreeGrafter"/>
</dbReference>
<dbReference type="PANTHER" id="PTHR10210:SF41">
    <property type="entry name" value="RIBOSE-PHOSPHATE PYROPHOSPHOKINASE 1, CHLOROPLASTIC"/>
    <property type="match status" value="1"/>
</dbReference>
<comment type="pathway">
    <text evidence="2">Metabolic intermediate biosynthesis; 5-phospho-alpha-D-ribose 1-diphosphate biosynthesis; 5-phospho-alpha-D-ribose 1-diphosphate from D-ribose 5-phosphate (route I): step 1/1.</text>
</comment>
<dbReference type="FunFam" id="3.40.50.2020:FF:000001">
    <property type="entry name" value="Ribose-phosphate pyrophosphokinase"/>
    <property type="match status" value="1"/>
</dbReference>
<evidence type="ECO:0000259" key="12">
    <source>
        <dbReference type="Pfam" id="PF13793"/>
    </source>
</evidence>
<dbReference type="GO" id="GO:0005524">
    <property type="term" value="F:ATP binding"/>
    <property type="evidence" value="ECO:0007669"/>
    <property type="project" value="UniProtKB-KW"/>
</dbReference>
<dbReference type="InterPro" id="IPR000842">
    <property type="entry name" value="PRib_PP_synth_CS"/>
</dbReference>
<dbReference type="GO" id="GO:0000287">
    <property type="term" value="F:magnesium ion binding"/>
    <property type="evidence" value="ECO:0007669"/>
    <property type="project" value="InterPro"/>
</dbReference>
<dbReference type="GO" id="GO:0006015">
    <property type="term" value="P:5-phosphoribose 1-diphosphate biosynthetic process"/>
    <property type="evidence" value="ECO:0007669"/>
    <property type="project" value="TreeGrafter"/>
</dbReference>
<dbReference type="InterPro" id="IPR000836">
    <property type="entry name" value="PRTase_dom"/>
</dbReference>
<dbReference type="EMBL" id="VSSQ01000005">
    <property type="protein sequence ID" value="MPL57579.1"/>
    <property type="molecule type" value="Genomic_DNA"/>
</dbReference>
<evidence type="ECO:0000256" key="1">
    <source>
        <dbReference type="ARBA" id="ARBA00001946"/>
    </source>
</evidence>
<dbReference type="CDD" id="cd06223">
    <property type="entry name" value="PRTases_typeI"/>
    <property type="match status" value="1"/>
</dbReference>
<evidence type="ECO:0000256" key="11">
    <source>
        <dbReference type="ARBA" id="ARBA00049535"/>
    </source>
</evidence>
<dbReference type="AlphaFoldDB" id="A0A644SSD7"/>
<dbReference type="PROSITE" id="PS00114">
    <property type="entry name" value="PRPP_SYNTHASE"/>
    <property type="match status" value="1"/>
</dbReference>
<dbReference type="InterPro" id="IPR029057">
    <property type="entry name" value="PRTase-like"/>
</dbReference>
<dbReference type="InterPro" id="IPR005946">
    <property type="entry name" value="Rib-P_diPkinase"/>
</dbReference>
<evidence type="ECO:0000256" key="2">
    <source>
        <dbReference type="ARBA" id="ARBA00004996"/>
    </source>
</evidence>
<gene>
    <name evidence="13" type="primary">prs_2</name>
    <name evidence="13" type="ORF">SDC9_03087</name>
</gene>
<comment type="catalytic activity">
    <reaction evidence="11">
        <text>D-ribose 5-phosphate + ATP = 5-phospho-alpha-D-ribose 1-diphosphate + AMP + H(+)</text>
        <dbReference type="Rhea" id="RHEA:15609"/>
        <dbReference type="ChEBI" id="CHEBI:15378"/>
        <dbReference type="ChEBI" id="CHEBI:30616"/>
        <dbReference type="ChEBI" id="CHEBI:58017"/>
        <dbReference type="ChEBI" id="CHEBI:78346"/>
        <dbReference type="ChEBI" id="CHEBI:456215"/>
        <dbReference type="EC" id="2.7.6.1"/>
    </reaction>
</comment>
<dbReference type="SMART" id="SM01400">
    <property type="entry name" value="Pribosyltran_N"/>
    <property type="match status" value="1"/>
</dbReference>
<dbReference type="GO" id="GO:0004749">
    <property type="term" value="F:ribose phosphate diphosphokinase activity"/>
    <property type="evidence" value="ECO:0007669"/>
    <property type="project" value="UniProtKB-EC"/>
</dbReference>
<keyword evidence="10" id="KW-0460">Magnesium</keyword>
<dbReference type="InterPro" id="IPR037515">
    <property type="entry name" value="Rib-P_diPkinase_bac"/>
</dbReference>
<dbReference type="Pfam" id="PF13793">
    <property type="entry name" value="Pribosyltran_N"/>
    <property type="match status" value="1"/>
</dbReference>
<keyword evidence="5" id="KW-0479">Metal-binding</keyword>
<dbReference type="Pfam" id="PF14572">
    <property type="entry name" value="Pribosyl_synth"/>
    <property type="match status" value="1"/>
</dbReference>
<evidence type="ECO:0000256" key="6">
    <source>
        <dbReference type="ARBA" id="ARBA00022727"/>
    </source>
</evidence>
<evidence type="ECO:0000256" key="4">
    <source>
        <dbReference type="ARBA" id="ARBA00022679"/>
    </source>
</evidence>
<reference evidence="13" key="1">
    <citation type="submission" date="2019-08" db="EMBL/GenBank/DDBJ databases">
        <authorList>
            <person name="Kucharzyk K."/>
            <person name="Murdoch R.W."/>
            <person name="Higgins S."/>
            <person name="Loffler F."/>
        </authorList>
    </citation>
    <scope>NUCLEOTIDE SEQUENCE</scope>
</reference>
<protein>
    <recommendedName>
        <fullName evidence="3">ribose-phosphate diphosphokinase</fullName>
        <ecNumber evidence="3">2.7.6.1</ecNumber>
    </recommendedName>
</protein>
<dbReference type="GO" id="GO:0016301">
    <property type="term" value="F:kinase activity"/>
    <property type="evidence" value="ECO:0007669"/>
    <property type="project" value="UniProtKB-KW"/>
</dbReference>
<sequence length="341" mass="37683">MPQIPCSRHRRIKRGTYVLANGNLTDELKIFTGNANPDLAKAVADYLKVQMGKCEVFQFSNENIFVRIQESVRKKDVYVIQPTCSPVNQSIMELLIMMDALKRASSERITAVLPYYGYGRTDKKDQPRVPITARLIADLLTAAGASRILTLDLHAPQIQGFFDMPVDELTAENLLANYFKKKKLEDLVVVATDVGISKKARDFAAKLDAPLAIIEKRRMGNNDITRTINIIGDVEGKNALTFDDEIDTAGSLVGNVNILINKGVKEVYSCATHPVLSGPAIQRIAASPIKELVVTDSIPLTPPKKIDKITVLSIAPLIGEAIYRIHTGNSIGEMYDQMQME</sequence>
<evidence type="ECO:0000256" key="7">
    <source>
        <dbReference type="ARBA" id="ARBA00022741"/>
    </source>
</evidence>
<keyword evidence="7" id="KW-0547">Nucleotide-binding</keyword>
<comment type="caution">
    <text evidence="13">The sequence shown here is derived from an EMBL/GenBank/DDBJ whole genome shotgun (WGS) entry which is preliminary data.</text>
</comment>
<evidence type="ECO:0000256" key="9">
    <source>
        <dbReference type="ARBA" id="ARBA00022840"/>
    </source>
</evidence>
<dbReference type="InterPro" id="IPR029099">
    <property type="entry name" value="Pribosyltran_N"/>
</dbReference>
<dbReference type="GO" id="GO:0009156">
    <property type="term" value="P:ribonucleoside monophosphate biosynthetic process"/>
    <property type="evidence" value="ECO:0007669"/>
    <property type="project" value="InterPro"/>
</dbReference>